<accession>A0ABT7LU55</accession>
<feature type="transmembrane region" description="Helical" evidence="1">
    <location>
        <begin position="12"/>
        <end position="33"/>
    </location>
</feature>
<proteinExistence type="predicted"/>
<keyword evidence="3" id="KW-1185">Reference proteome</keyword>
<name>A0ABT7LU55_9STRE</name>
<feature type="transmembrane region" description="Helical" evidence="1">
    <location>
        <begin position="77"/>
        <end position="108"/>
    </location>
</feature>
<dbReference type="Proteomes" id="UP001529255">
    <property type="component" value="Unassembled WGS sequence"/>
</dbReference>
<organism evidence="2 3">
    <name type="scientific">Streptococcus raffinosi</name>
    <dbReference type="NCBI Taxonomy" id="3053355"/>
    <lineage>
        <taxon>Bacteria</taxon>
        <taxon>Bacillati</taxon>
        <taxon>Bacillota</taxon>
        <taxon>Bacilli</taxon>
        <taxon>Lactobacillales</taxon>
        <taxon>Streptococcaceae</taxon>
        <taxon>Streptococcus</taxon>
    </lineage>
</organism>
<protein>
    <recommendedName>
        <fullName evidence="4">Prophage Lp1 protein 6</fullName>
    </recommendedName>
</protein>
<keyword evidence="1" id="KW-0812">Transmembrane</keyword>
<feature type="transmembrane region" description="Helical" evidence="1">
    <location>
        <begin position="45"/>
        <end position="65"/>
    </location>
</feature>
<sequence length="113" mass="11558">MKTKTLAVTNGVVGLIGGIFLLFAIWFILGVASSGSEVATGLMTLFVYLVKLALLVLGIVGAVYYKGDTPVGTAPSVLLIVGGAISLIPFLGWIGGILGIIGGSLYLASLKKF</sequence>
<gene>
    <name evidence="2" type="ORF">QRD39_08660</name>
</gene>
<dbReference type="EMBL" id="JASUZV010000013">
    <property type="protein sequence ID" value="MDL5044174.1"/>
    <property type="molecule type" value="Genomic_DNA"/>
</dbReference>
<evidence type="ECO:0000313" key="3">
    <source>
        <dbReference type="Proteomes" id="UP001529255"/>
    </source>
</evidence>
<dbReference type="RefSeq" id="WP_285956242.1">
    <property type="nucleotide sequence ID" value="NZ_JASUZV010000013.1"/>
</dbReference>
<keyword evidence="1" id="KW-0472">Membrane</keyword>
<reference evidence="2 3" key="1">
    <citation type="submission" date="2023-06" db="EMBL/GenBank/DDBJ databases">
        <title>A potential novel species of Streptococcus isolated from human milk sample.</title>
        <authorList>
            <person name="Nguyen H.V."/>
            <person name="Trinh A.T.V."/>
            <person name="Hoang A.T.L."/>
            <person name="Bui L.N.H."/>
            <person name="Tran Q.T.L."/>
            <person name="Trinh T."/>
        </authorList>
    </citation>
    <scope>NUCLEOTIDE SEQUENCE [LARGE SCALE GENOMIC DNA]</scope>
    <source>
        <strain evidence="2 3">VTCC 12812</strain>
    </source>
</reference>
<keyword evidence="1" id="KW-1133">Transmembrane helix</keyword>
<evidence type="ECO:0000256" key="1">
    <source>
        <dbReference type="SAM" id="Phobius"/>
    </source>
</evidence>
<evidence type="ECO:0008006" key="4">
    <source>
        <dbReference type="Google" id="ProtNLM"/>
    </source>
</evidence>
<evidence type="ECO:0000313" key="2">
    <source>
        <dbReference type="EMBL" id="MDL5044174.1"/>
    </source>
</evidence>
<comment type="caution">
    <text evidence="2">The sequence shown here is derived from an EMBL/GenBank/DDBJ whole genome shotgun (WGS) entry which is preliminary data.</text>
</comment>